<reference evidence="3 4" key="1">
    <citation type="submission" date="2015-06" db="EMBL/GenBank/DDBJ databases">
        <title>Expansion of signal transduction pathways in fungi by whole-genome duplication.</title>
        <authorList>
            <consortium name="DOE Joint Genome Institute"/>
            <person name="Corrochano L.M."/>
            <person name="Kuo A."/>
            <person name="Marcet-Houben M."/>
            <person name="Polaino S."/>
            <person name="Salamov A."/>
            <person name="Villalobos J.M."/>
            <person name="Alvarez M.I."/>
            <person name="Avalos J."/>
            <person name="Benito E.P."/>
            <person name="Benoit I."/>
            <person name="Burger G."/>
            <person name="Camino L.P."/>
            <person name="Canovas D."/>
            <person name="Cerda-Olmedo E."/>
            <person name="Cheng J.-F."/>
            <person name="Dominguez A."/>
            <person name="Elias M."/>
            <person name="Eslava A.P."/>
            <person name="Glaser F."/>
            <person name="Grimwood J."/>
            <person name="Gutierrez G."/>
            <person name="Heitman J."/>
            <person name="Henrissat B."/>
            <person name="Iturriaga E.A."/>
            <person name="Lang B.F."/>
            <person name="Lavin J.L."/>
            <person name="Lee S."/>
            <person name="Li W."/>
            <person name="Lindquist E."/>
            <person name="Lopez-Garcia S."/>
            <person name="Luque E.M."/>
            <person name="Marcos A.T."/>
            <person name="Martin J."/>
            <person name="Mccluskey K."/>
            <person name="Medina H.R."/>
            <person name="Miralles-Duran A."/>
            <person name="Miyazaki A."/>
            <person name="Munoz-Torres E."/>
            <person name="Oguiza J.A."/>
            <person name="Ohm R."/>
            <person name="Olmedo M."/>
            <person name="Orejas M."/>
            <person name="Ortiz-Castellanos L."/>
            <person name="Pisabarro A.G."/>
            <person name="Rodriguez-Romero J."/>
            <person name="Ruiz-Herrera J."/>
            <person name="Ruiz-Vazquez R."/>
            <person name="Sanz C."/>
            <person name="Schackwitz W."/>
            <person name="Schmutz J."/>
            <person name="Shahriari M."/>
            <person name="Shelest E."/>
            <person name="Silva-Franco F."/>
            <person name="Soanes D."/>
            <person name="Syed K."/>
            <person name="Tagua V.G."/>
            <person name="Talbot N.J."/>
            <person name="Thon M."/>
            <person name="De Vries R.P."/>
            <person name="Wiebenga A."/>
            <person name="Yadav J.S."/>
            <person name="Braun E.L."/>
            <person name="Baker S."/>
            <person name="Garre V."/>
            <person name="Horwitz B."/>
            <person name="Torres-Martinez S."/>
            <person name="Idnurm A."/>
            <person name="Herrera-Estrella A."/>
            <person name="Gabaldon T."/>
            <person name="Grigoriev I.V."/>
        </authorList>
    </citation>
    <scope>NUCLEOTIDE SEQUENCE [LARGE SCALE GENOMIC DNA]</scope>
    <source>
        <strain evidence="3 4">CBS 277.49</strain>
    </source>
</reference>
<dbReference type="STRING" id="747725.A0A168P0D6"/>
<dbReference type="EMBL" id="AMYB01000002">
    <property type="protein sequence ID" value="OAD06983.1"/>
    <property type="molecule type" value="Genomic_DNA"/>
</dbReference>
<feature type="region of interest" description="Disordered" evidence="1">
    <location>
        <begin position="730"/>
        <end position="791"/>
    </location>
</feature>
<sequence length="824" mass="90377">MHYTHDDLQSQGSLSSSSSTYSSSTSSSSAADDHFSTISSTQYTLNQVLSNPKLLCAFECFLRQTWSHESLLFIEAITQLKHETDAKAVEITLHRIYKTFLARGSPLELNVTTQDQVREDIRSLEWAIVDRVDAVTILEETEAQVIDMLKSKLAEFIQTMDLPTGNVSPTNITHQQVSVVIIGGGFTGFTVASILDQMPRFYVTLIDTKDSFEYTPGIVKKIINPEQTSSLRVRHDAYVKNGRVIIGYAEDLANGGKSVTVNGEVIYFDYLVVATGSAYSSQLKSTDTSSLYRMSGLEESYLELLKARKVLIIGGGLVGCELASEISQHRFPGAYSKKEVTLVDSHSNVVNRSDPRQQAVASKYLRDLGVTVVCNEKILDFDSSNDNVYLGSSGRIYSGYDKVFIATGTRPNSNLFTSSVSDSSLDNCLDAWGRIKVKGTLQIDHYKYEHIFAGGDVTNVVEEKTGYAATISGVCIARNICRLVKGKSPLKQGTKGTLPAPHKPLHGMLEHGGIGKQNLNSIKKRFSFLNPSWAALKYFDEQQFLKIVQGQGTINSSQVLGRLPRKLNLPAQTQPPQLQHSRSKSQNSSSSVVTSPPPSMLSRTASTTVQRQSSTSSNAKYGSVPSLRPRSSSQSQHQLYTSSRVDALKQQQPRPSSSNSNLKNRYASASPAPERRNTAHSPQSSISKSQSTSTTHVSSEKNLKSLEGLLFEHFTYGGEDIQLFAGANQPVTTASSPHPTSRSHSSASVHAPVPTAAAMERREMNTKRESPQPMTYDKDFQLSPPPPKRRASLTTTFSSLSCYDSKQAVKLTRSPSFSSIIQNI</sequence>
<feature type="compositionally biased region" description="Low complexity" evidence="1">
    <location>
        <begin position="584"/>
        <end position="636"/>
    </location>
</feature>
<feature type="compositionally biased region" description="Low complexity" evidence="1">
    <location>
        <begin position="732"/>
        <end position="752"/>
    </location>
</feature>
<dbReference type="Pfam" id="PF00615">
    <property type="entry name" value="RGS"/>
    <property type="match status" value="1"/>
</dbReference>
<proteinExistence type="predicted"/>
<dbReference type="PANTHER" id="PTHR43735:SF6">
    <property type="entry name" value="FAD_NAD(P)-BINDING DOMAIN-CONTAINING PROTEIN"/>
    <property type="match status" value="1"/>
</dbReference>
<accession>A0A168P0D6</accession>
<dbReference type="PROSITE" id="PS50132">
    <property type="entry name" value="RGS"/>
    <property type="match status" value="1"/>
</dbReference>
<dbReference type="InterPro" id="IPR036305">
    <property type="entry name" value="RGS_sf"/>
</dbReference>
<dbReference type="CDD" id="cd07440">
    <property type="entry name" value="RGS"/>
    <property type="match status" value="1"/>
</dbReference>
<dbReference type="SUPFAM" id="SSF48097">
    <property type="entry name" value="Regulator of G-protein signaling, RGS"/>
    <property type="match status" value="1"/>
</dbReference>
<evidence type="ECO:0000313" key="4">
    <source>
        <dbReference type="Proteomes" id="UP000077051"/>
    </source>
</evidence>
<dbReference type="GO" id="GO:0005737">
    <property type="term" value="C:cytoplasm"/>
    <property type="evidence" value="ECO:0007669"/>
    <property type="project" value="TreeGrafter"/>
</dbReference>
<feature type="region of interest" description="Disordered" evidence="1">
    <location>
        <begin position="569"/>
        <end position="700"/>
    </location>
</feature>
<dbReference type="Pfam" id="PF07992">
    <property type="entry name" value="Pyr_redox_2"/>
    <property type="match status" value="1"/>
</dbReference>
<dbReference type="VEuPathDB" id="FungiDB:MUCCIDRAFT_78006"/>
<gene>
    <name evidence="3" type="ORF">MUCCIDRAFT_78006</name>
</gene>
<dbReference type="Proteomes" id="UP000077051">
    <property type="component" value="Unassembled WGS sequence"/>
</dbReference>
<feature type="compositionally biased region" description="Low complexity" evidence="1">
    <location>
        <begin position="681"/>
        <end position="695"/>
    </location>
</feature>
<dbReference type="InterPro" id="IPR016137">
    <property type="entry name" value="RGS"/>
</dbReference>
<organism evidence="3 4">
    <name type="scientific">Mucor lusitanicus CBS 277.49</name>
    <dbReference type="NCBI Taxonomy" id="747725"/>
    <lineage>
        <taxon>Eukaryota</taxon>
        <taxon>Fungi</taxon>
        <taxon>Fungi incertae sedis</taxon>
        <taxon>Mucoromycota</taxon>
        <taxon>Mucoromycotina</taxon>
        <taxon>Mucoromycetes</taxon>
        <taxon>Mucorales</taxon>
        <taxon>Mucorineae</taxon>
        <taxon>Mucoraceae</taxon>
        <taxon>Mucor</taxon>
    </lineage>
</organism>
<feature type="compositionally biased region" description="Polar residues" evidence="1">
    <location>
        <begin position="570"/>
        <end position="580"/>
    </location>
</feature>
<feature type="compositionally biased region" description="Basic and acidic residues" evidence="1">
    <location>
        <begin position="759"/>
        <end position="780"/>
    </location>
</feature>
<evidence type="ECO:0000313" key="3">
    <source>
        <dbReference type="EMBL" id="OAD06983.1"/>
    </source>
</evidence>
<dbReference type="PANTHER" id="PTHR43735">
    <property type="entry name" value="APOPTOSIS-INDUCING FACTOR 1"/>
    <property type="match status" value="1"/>
</dbReference>
<dbReference type="GO" id="GO:0004174">
    <property type="term" value="F:electron-transferring-flavoprotein dehydrogenase activity"/>
    <property type="evidence" value="ECO:0007669"/>
    <property type="project" value="TreeGrafter"/>
</dbReference>
<dbReference type="PRINTS" id="PR00469">
    <property type="entry name" value="PNDRDTASEII"/>
</dbReference>
<feature type="domain" description="RGS" evidence="2">
    <location>
        <begin position="44"/>
        <end position="106"/>
    </location>
</feature>
<dbReference type="InterPro" id="IPR036188">
    <property type="entry name" value="FAD/NAD-bd_sf"/>
</dbReference>
<dbReference type="OrthoDB" id="202203at2759"/>
<dbReference type="Gene3D" id="3.50.50.100">
    <property type="match status" value="1"/>
</dbReference>
<name>A0A168P0D6_MUCCL</name>
<dbReference type="InterPro" id="IPR044926">
    <property type="entry name" value="RGS_subdomain_2"/>
</dbReference>
<protein>
    <recommendedName>
        <fullName evidence="2">RGS domain-containing protein</fullName>
    </recommendedName>
</protein>
<comment type="caution">
    <text evidence="3">The sequence shown here is derived from an EMBL/GenBank/DDBJ whole genome shotgun (WGS) entry which is preliminary data.</text>
</comment>
<dbReference type="AlphaFoldDB" id="A0A168P0D6"/>
<dbReference type="GO" id="GO:0050660">
    <property type="term" value="F:flavin adenine dinucleotide binding"/>
    <property type="evidence" value="ECO:0007669"/>
    <property type="project" value="TreeGrafter"/>
</dbReference>
<dbReference type="SUPFAM" id="SSF51905">
    <property type="entry name" value="FAD/NAD(P)-binding domain"/>
    <property type="match status" value="1"/>
</dbReference>
<dbReference type="PRINTS" id="PR00368">
    <property type="entry name" value="FADPNR"/>
</dbReference>
<dbReference type="InterPro" id="IPR023753">
    <property type="entry name" value="FAD/NAD-binding_dom"/>
</dbReference>
<evidence type="ECO:0000256" key="1">
    <source>
        <dbReference type="SAM" id="MobiDB-lite"/>
    </source>
</evidence>
<keyword evidence="4" id="KW-1185">Reference proteome</keyword>
<evidence type="ECO:0000259" key="2">
    <source>
        <dbReference type="PROSITE" id="PS50132"/>
    </source>
</evidence>
<feature type="compositionally biased region" description="Polar residues" evidence="1">
    <location>
        <begin position="637"/>
        <end position="655"/>
    </location>
</feature>
<dbReference type="Gene3D" id="1.10.167.10">
    <property type="entry name" value="Regulator of G-protein Signalling 4, domain 2"/>
    <property type="match status" value="1"/>
</dbReference>